<dbReference type="GO" id="GO:0006298">
    <property type="term" value="P:mismatch repair"/>
    <property type="evidence" value="ECO:0007669"/>
    <property type="project" value="TreeGrafter"/>
</dbReference>
<dbReference type="GO" id="GO:0006289">
    <property type="term" value="P:nucleotide-excision repair"/>
    <property type="evidence" value="ECO:0007669"/>
    <property type="project" value="TreeGrafter"/>
</dbReference>
<gene>
    <name evidence="4" type="ORF">BDN70DRAFT_998436</name>
</gene>
<dbReference type="Gene3D" id="2.40.50.140">
    <property type="entry name" value="Nucleic acid-binding proteins"/>
    <property type="match status" value="1"/>
</dbReference>
<dbReference type="GO" id="GO:0035861">
    <property type="term" value="C:site of double-strand break"/>
    <property type="evidence" value="ECO:0007669"/>
    <property type="project" value="TreeGrafter"/>
</dbReference>
<dbReference type="GO" id="GO:0006260">
    <property type="term" value="P:DNA replication"/>
    <property type="evidence" value="ECO:0007669"/>
    <property type="project" value="InterPro"/>
</dbReference>
<keyword evidence="3" id="KW-0539">Nucleus</keyword>
<proteinExistence type="inferred from homology"/>
<dbReference type="CDD" id="cd04479">
    <property type="entry name" value="RPA3"/>
    <property type="match status" value="1"/>
</dbReference>
<dbReference type="AlphaFoldDB" id="A0A9P6CTS8"/>
<evidence type="ECO:0000256" key="2">
    <source>
        <dbReference type="ARBA" id="ARBA00009761"/>
    </source>
</evidence>
<dbReference type="OrthoDB" id="188186at2759"/>
<dbReference type="InterPro" id="IPR013970">
    <property type="entry name" value="Rfa2"/>
</dbReference>
<dbReference type="GO" id="GO:0005662">
    <property type="term" value="C:DNA replication factor A complex"/>
    <property type="evidence" value="ECO:0007669"/>
    <property type="project" value="TreeGrafter"/>
</dbReference>
<comment type="subcellular location">
    <subcellularLocation>
        <location evidence="1">Nucleus</location>
    </subcellularLocation>
</comment>
<dbReference type="SUPFAM" id="SSF50249">
    <property type="entry name" value="Nucleic acid-binding proteins"/>
    <property type="match status" value="1"/>
</dbReference>
<keyword evidence="5" id="KW-1185">Reference proteome</keyword>
<dbReference type="PANTHER" id="PTHR15114">
    <property type="entry name" value="REPLICATION PROTEIN A3"/>
    <property type="match status" value="1"/>
</dbReference>
<comment type="caution">
    <text evidence="4">The sequence shown here is derived from an EMBL/GenBank/DDBJ whole genome shotgun (WGS) entry which is preliminary data.</text>
</comment>
<dbReference type="EMBL" id="MU155606">
    <property type="protein sequence ID" value="KAF9471908.1"/>
    <property type="molecule type" value="Genomic_DNA"/>
</dbReference>
<reference evidence="4" key="1">
    <citation type="submission" date="2020-11" db="EMBL/GenBank/DDBJ databases">
        <authorList>
            <consortium name="DOE Joint Genome Institute"/>
            <person name="Ahrendt S."/>
            <person name="Riley R."/>
            <person name="Andreopoulos W."/>
            <person name="Labutti K."/>
            <person name="Pangilinan J."/>
            <person name="Ruiz-Duenas F.J."/>
            <person name="Barrasa J.M."/>
            <person name="Sanchez-Garcia M."/>
            <person name="Camarero S."/>
            <person name="Miyauchi S."/>
            <person name="Serrano A."/>
            <person name="Linde D."/>
            <person name="Babiker R."/>
            <person name="Drula E."/>
            <person name="Ayuso-Fernandez I."/>
            <person name="Pacheco R."/>
            <person name="Padilla G."/>
            <person name="Ferreira P."/>
            <person name="Barriuso J."/>
            <person name="Kellner H."/>
            <person name="Castanera R."/>
            <person name="Alfaro M."/>
            <person name="Ramirez L."/>
            <person name="Pisabarro A.G."/>
            <person name="Kuo A."/>
            <person name="Tritt A."/>
            <person name="Lipzen A."/>
            <person name="He G."/>
            <person name="Yan M."/>
            <person name="Ng V."/>
            <person name="Cullen D."/>
            <person name="Martin F."/>
            <person name="Rosso M.-N."/>
            <person name="Henrissat B."/>
            <person name="Hibbett D."/>
            <person name="Martinez A.T."/>
            <person name="Grigoriev I.V."/>
        </authorList>
    </citation>
    <scope>NUCLEOTIDE SEQUENCE</scope>
    <source>
        <strain evidence="4">CIRM-BRFM 674</strain>
    </source>
</reference>
<evidence type="ECO:0000313" key="4">
    <source>
        <dbReference type="EMBL" id="KAF9471908.1"/>
    </source>
</evidence>
<evidence type="ECO:0000256" key="1">
    <source>
        <dbReference type="ARBA" id="ARBA00004123"/>
    </source>
</evidence>
<dbReference type="Proteomes" id="UP000807469">
    <property type="component" value="Unassembled WGS sequence"/>
</dbReference>
<comment type="similarity">
    <text evidence="2">Belongs to the replication factor A protein 3 family.</text>
</comment>
<accession>A0A9P6CTS8</accession>
<organism evidence="4 5">
    <name type="scientific">Pholiota conissans</name>
    <dbReference type="NCBI Taxonomy" id="109636"/>
    <lineage>
        <taxon>Eukaryota</taxon>
        <taxon>Fungi</taxon>
        <taxon>Dikarya</taxon>
        <taxon>Basidiomycota</taxon>
        <taxon>Agaricomycotina</taxon>
        <taxon>Agaricomycetes</taxon>
        <taxon>Agaricomycetidae</taxon>
        <taxon>Agaricales</taxon>
        <taxon>Agaricineae</taxon>
        <taxon>Strophariaceae</taxon>
        <taxon>Pholiota</taxon>
    </lineage>
</organism>
<dbReference type="GO" id="GO:0003684">
    <property type="term" value="F:damaged DNA binding"/>
    <property type="evidence" value="ECO:0007669"/>
    <property type="project" value="TreeGrafter"/>
</dbReference>
<evidence type="ECO:0000313" key="5">
    <source>
        <dbReference type="Proteomes" id="UP000807469"/>
    </source>
</evidence>
<dbReference type="InterPro" id="IPR012340">
    <property type="entry name" value="NA-bd_OB-fold"/>
</dbReference>
<dbReference type="Pfam" id="PF08661">
    <property type="entry name" value="Rep_fac-A_3"/>
    <property type="match status" value="1"/>
</dbReference>
<evidence type="ECO:0000256" key="3">
    <source>
        <dbReference type="ARBA" id="ARBA00023242"/>
    </source>
</evidence>
<dbReference type="PANTHER" id="PTHR15114:SF1">
    <property type="entry name" value="REPLICATION PROTEIN A 14 KDA SUBUNIT"/>
    <property type="match status" value="1"/>
</dbReference>
<dbReference type="GO" id="GO:0000724">
    <property type="term" value="P:double-strand break repair via homologous recombination"/>
    <property type="evidence" value="ECO:0007669"/>
    <property type="project" value="TreeGrafter"/>
</dbReference>
<protein>
    <submittedName>
        <fullName evidence="4">Replication factor A protein 3</fullName>
    </submittedName>
</protein>
<dbReference type="GO" id="GO:0006284">
    <property type="term" value="P:base-excision repair"/>
    <property type="evidence" value="ECO:0007669"/>
    <property type="project" value="TreeGrafter"/>
</dbReference>
<name>A0A9P6CTS8_9AGAR</name>
<dbReference type="GO" id="GO:0003697">
    <property type="term" value="F:single-stranded DNA binding"/>
    <property type="evidence" value="ECO:0007669"/>
    <property type="project" value="TreeGrafter"/>
</dbReference>
<sequence>MADEDREHTPRVNSARLADFIGKTIRLPCKVLKVDGERLTVEAADGGQVAVNATPNADVSDTFIEVIGKVNSPSSIQMLASISMGSDLDMKLVNDTIELIHDRRFYNRMF</sequence>